<comment type="caution">
    <text evidence="9">The sequence shown here is derived from an EMBL/GenBank/DDBJ whole genome shotgun (WGS) entry which is preliminary data.</text>
</comment>
<dbReference type="InterPro" id="IPR001915">
    <property type="entry name" value="Peptidase_M48"/>
</dbReference>
<accession>A0A7J6X6M7</accession>
<dbReference type="GO" id="GO:0046872">
    <property type="term" value="F:metal ion binding"/>
    <property type="evidence" value="ECO:0007669"/>
    <property type="project" value="UniProtKB-KW"/>
</dbReference>
<dbReference type="PANTHER" id="PTHR22726:SF1">
    <property type="entry name" value="METALLOENDOPEPTIDASE OMA1, MITOCHONDRIAL"/>
    <property type="match status" value="1"/>
</dbReference>
<keyword evidence="3 6" id="KW-0378">Hydrolase</keyword>
<keyword evidence="1 6" id="KW-0645">Protease</keyword>
<keyword evidence="5 6" id="KW-0482">Metalloprotease</keyword>
<dbReference type="AlphaFoldDB" id="A0A7J6X6M7"/>
<evidence type="ECO:0000256" key="7">
    <source>
        <dbReference type="SAM" id="Phobius"/>
    </source>
</evidence>
<dbReference type="PANTHER" id="PTHR22726">
    <property type="entry name" value="METALLOENDOPEPTIDASE OMA1"/>
    <property type="match status" value="1"/>
</dbReference>
<feature type="transmembrane region" description="Helical" evidence="7">
    <location>
        <begin position="57"/>
        <end position="75"/>
    </location>
</feature>
<proteinExistence type="inferred from homology"/>
<comment type="similarity">
    <text evidence="6">Belongs to the peptidase M48 family.</text>
</comment>
<feature type="domain" description="Peptidase M48" evidence="8">
    <location>
        <begin position="242"/>
        <end position="294"/>
    </location>
</feature>
<dbReference type="GO" id="GO:0016020">
    <property type="term" value="C:membrane"/>
    <property type="evidence" value="ECO:0007669"/>
    <property type="project" value="TreeGrafter"/>
</dbReference>
<keyword evidence="7" id="KW-0812">Transmembrane</keyword>
<dbReference type="EMBL" id="JABWDY010004104">
    <property type="protein sequence ID" value="KAF5205411.1"/>
    <property type="molecule type" value="Genomic_DNA"/>
</dbReference>
<organism evidence="9 10">
    <name type="scientific">Thalictrum thalictroides</name>
    <name type="common">Rue-anemone</name>
    <name type="synonym">Anemone thalictroides</name>
    <dbReference type="NCBI Taxonomy" id="46969"/>
    <lineage>
        <taxon>Eukaryota</taxon>
        <taxon>Viridiplantae</taxon>
        <taxon>Streptophyta</taxon>
        <taxon>Embryophyta</taxon>
        <taxon>Tracheophyta</taxon>
        <taxon>Spermatophyta</taxon>
        <taxon>Magnoliopsida</taxon>
        <taxon>Ranunculales</taxon>
        <taxon>Ranunculaceae</taxon>
        <taxon>Thalictroideae</taxon>
        <taxon>Thalictrum</taxon>
    </lineage>
</organism>
<evidence type="ECO:0000259" key="8">
    <source>
        <dbReference type="Pfam" id="PF01435"/>
    </source>
</evidence>
<keyword evidence="7" id="KW-1133">Transmembrane helix</keyword>
<gene>
    <name evidence="9" type="ORF">FRX31_005003</name>
</gene>
<feature type="domain" description="Peptidase M48" evidence="8">
    <location>
        <begin position="160"/>
        <end position="228"/>
    </location>
</feature>
<evidence type="ECO:0000256" key="1">
    <source>
        <dbReference type="ARBA" id="ARBA00022670"/>
    </source>
</evidence>
<sequence>MLQSLMAKRSLLLRSIPFSYAPSSIVLPHQFQFQFQKQQNRSTSSQKQQNRSTSSTSIGKVFLASGVLVSLYYYLNVDVVPFLKCRRFRPFPTCIERYLAERELRKLSINNVLHVKDPQSVRVKWILNDIVDGLRRELLENKDPSFISFTLCRHLGKLSWEVFLVDDGELPVMFCVAGSGKIIVNLKWLQCYEEDDNLALAIAHEIAHNVARHMAEDYLVAELYKIFYMPLLLNRWVNIRLRQEIEADRIGLMLLASAGYDPRLAPKIFKKMEQLQDSTHVVTHPPPKERVQLLAPYMEEALAIYNKVQASHLIQVRKEGGLELILRKIRSEED</sequence>
<evidence type="ECO:0000256" key="5">
    <source>
        <dbReference type="ARBA" id="ARBA00023049"/>
    </source>
</evidence>
<dbReference type="Proteomes" id="UP000554482">
    <property type="component" value="Unassembled WGS sequence"/>
</dbReference>
<keyword evidence="2" id="KW-0479">Metal-binding</keyword>
<keyword evidence="4 6" id="KW-0862">Zinc</keyword>
<dbReference type="GO" id="GO:0004222">
    <property type="term" value="F:metalloendopeptidase activity"/>
    <property type="evidence" value="ECO:0007669"/>
    <property type="project" value="InterPro"/>
</dbReference>
<name>A0A7J6X6M7_THATH</name>
<keyword evidence="7" id="KW-0472">Membrane</keyword>
<dbReference type="Pfam" id="PF01435">
    <property type="entry name" value="Peptidase_M48"/>
    <property type="match status" value="2"/>
</dbReference>
<evidence type="ECO:0000313" key="9">
    <source>
        <dbReference type="EMBL" id="KAF5205411.1"/>
    </source>
</evidence>
<comment type="cofactor">
    <cofactor evidence="6">
        <name>Zn(2+)</name>
        <dbReference type="ChEBI" id="CHEBI:29105"/>
    </cofactor>
    <text evidence="6">Binds 1 zinc ion per subunit.</text>
</comment>
<dbReference type="GO" id="GO:0051603">
    <property type="term" value="P:proteolysis involved in protein catabolic process"/>
    <property type="evidence" value="ECO:0007669"/>
    <property type="project" value="TreeGrafter"/>
</dbReference>
<protein>
    <submittedName>
        <fullName evidence="9">Peptidase family m48 family protein</fullName>
    </submittedName>
</protein>
<keyword evidence="10" id="KW-1185">Reference proteome</keyword>
<dbReference type="InterPro" id="IPR051156">
    <property type="entry name" value="Mito/Outer_Membr_Metalloprot"/>
</dbReference>
<reference evidence="9 10" key="1">
    <citation type="submission" date="2020-06" db="EMBL/GenBank/DDBJ databases">
        <title>Transcriptomic and genomic resources for Thalictrum thalictroides and T. hernandezii: Facilitating candidate gene discovery in an emerging model plant lineage.</title>
        <authorList>
            <person name="Arias T."/>
            <person name="Riano-Pachon D.M."/>
            <person name="Di Stilio V.S."/>
        </authorList>
    </citation>
    <scope>NUCLEOTIDE SEQUENCE [LARGE SCALE GENOMIC DNA]</scope>
    <source>
        <strain evidence="10">cv. WT478/WT964</strain>
        <tissue evidence="9">Leaves</tissue>
    </source>
</reference>
<evidence type="ECO:0000256" key="6">
    <source>
        <dbReference type="RuleBase" id="RU003983"/>
    </source>
</evidence>
<evidence type="ECO:0000256" key="3">
    <source>
        <dbReference type="ARBA" id="ARBA00022801"/>
    </source>
</evidence>
<dbReference type="OrthoDB" id="1920620at2759"/>
<evidence type="ECO:0000256" key="2">
    <source>
        <dbReference type="ARBA" id="ARBA00022723"/>
    </source>
</evidence>
<evidence type="ECO:0000313" key="10">
    <source>
        <dbReference type="Proteomes" id="UP000554482"/>
    </source>
</evidence>
<evidence type="ECO:0000256" key="4">
    <source>
        <dbReference type="ARBA" id="ARBA00022833"/>
    </source>
</evidence>